<protein>
    <submittedName>
        <fullName evidence="1">Uncharacterized protein</fullName>
    </submittedName>
</protein>
<gene>
    <name evidence="1" type="ORF">GGX14DRAFT_571447</name>
</gene>
<dbReference type="AlphaFoldDB" id="A0AAD6V6R5"/>
<evidence type="ECO:0000313" key="1">
    <source>
        <dbReference type="EMBL" id="KAJ7201331.1"/>
    </source>
</evidence>
<name>A0AAD6V6R5_9AGAR</name>
<proteinExistence type="predicted"/>
<organism evidence="1 2">
    <name type="scientific">Mycena pura</name>
    <dbReference type="NCBI Taxonomy" id="153505"/>
    <lineage>
        <taxon>Eukaryota</taxon>
        <taxon>Fungi</taxon>
        <taxon>Dikarya</taxon>
        <taxon>Basidiomycota</taxon>
        <taxon>Agaricomycotina</taxon>
        <taxon>Agaricomycetes</taxon>
        <taxon>Agaricomycetidae</taxon>
        <taxon>Agaricales</taxon>
        <taxon>Marasmiineae</taxon>
        <taxon>Mycenaceae</taxon>
        <taxon>Mycena</taxon>
    </lineage>
</organism>
<evidence type="ECO:0000313" key="2">
    <source>
        <dbReference type="Proteomes" id="UP001219525"/>
    </source>
</evidence>
<comment type="caution">
    <text evidence="1">The sequence shown here is derived from an EMBL/GenBank/DDBJ whole genome shotgun (WGS) entry which is preliminary data.</text>
</comment>
<keyword evidence="2" id="KW-1185">Reference proteome</keyword>
<dbReference type="EMBL" id="JARJCW010000059">
    <property type="protein sequence ID" value="KAJ7201331.1"/>
    <property type="molecule type" value="Genomic_DNA"/>
</dbReference>
<sequence length="153" mass="16248">MAAAPLGIENEPSVLEIVPAEGYDDYKLAEVACPTKKVRLAAANENGRRTAARCALCAFAKCGEELTCKGKGEALEAKFEAEDEGAAAGGRCSCVKCVGMCGHAVEMTVVQIQGGVSWDGRWGLETSYEWMSETAGIEQNGRTKPEDVGDERL</sequence>
<reference evidence="1" key="1">
    <citation type="submission" date="2023-03" db="EMBL/GenBank/DDBJ databases">
        <title>Massive genome expansion in bonnet fungi (Mycena s.s.) driven by repeated elements and novel gene families across ecological guilds.</title>
        <authorList>
            <consortium name="Lawrence Berkeley National Laboratory"/>
            <person name="Harder C.B."/>
            <person name="Miyauchi S."/>
            <person name="Viragh M."/>
            <person name="Kuo A."/>
            <person name="Thoen E."/>
            <person name="Andreopoulos B."/>
            <person name="Lu D."/>
            <person name="Skrede I."/>
            <person name="Drula E."/>
            <person name="Henrissat B."/>
            <person name="Morin E."/>
            <person name="Kohler A."/>
            <person name="Barry K."/>
            <person name="LaButti K."/>
            <person name="Morin E."/>
            <person name="Salamov A."/>
            <person name="Lipzen A."/>
            <person name="Mereny Z."/>
            <person name="Hegedus B."/>
            <person name="Baldrian P."/>
            <person name="Stursova M."/>
            <person name="Weitz H."/>
            <person name="Taylor A."/>
            <person name="Grigoriev I.V."/>
            <person name="Nagy L.G."/>
            <person name="Martin F."/>
            <person name="Kauserud H."/>
        </authorList>
    </citation>
    <scope>NUCLEOTIDE SEQUENCE</scope>
    <source>
        <strain evidence="1">9144</strain>
    </source>
</reference>
<dbReference type="Proteomes" id="UP001219525">
    <property type="component" value="Unassembled WGS sequence"/>
</dbReference>
<accession>A0AAD6V6R5</accession>